<evidence type="ECO:0008006" key="3">
    <source>
        <dbReference type="Google" id="ProtNLM"/>
    </source>
</evidence>
<sequence>MQRSVQAGRQGLTEAQYDELLDFVDSDKFTAREKVALTYTSAIMWNAEIADENLWQKLTQHYTTPELVELGFFVALTLGQQRWIKTLGIRHGEVLADTMAGLAPDASPGDE</sequence>
<proteinExistence type="predicted"/>
<gene>
    <name evidence="1" type="ORF">E6H01_03575</name>
</gene>
<dbReference type="AlphaFoldDB" id="A0A537LAM5"/>
<dbReference type="Proteomes" id="UP000319353">
    <property type="component" value="Unassembled WGS sequence"/>
</dbReference>
<dbReference type="EMBL" id="VBAL01000032">
    <property type="protein sequence ID" value="TMJ05089.1"/>
    <property type="molecule type" value="Genomic_DNA"/>
</dbReference>
<protein>
    <recommendedName>
        <fullName evidence="3">Carboxymuconolactone decarboxylase family protein</fullName>
    </recommendedName>
</protein>
<accession>A0A537LAM5</accession>
<dbReference type="SUPFAM" id="SSF69118">
    <property type="entry name" value="AhpD-like"/>
    <property type="match status" value="1"/>
</dbReference>
<evidence type="ECO:0000313" key="1">
    <source>
        <dbReference type="EMBL" id="TMJ05089.1"/>
    </source>
</evidence>
<dbReference type="InterPro" id="IPR029032">
    <property type="entry name" value="AhpD-like"/>
</dbReference>
<name>A0A537LAM5_9BACT</name>
<dbReference type="Gene3D" id="1.20.1290.10">
    <property type="entry name" value="AhpD-like"/>
    <property type="match status" value="1"/>
</dbReference>
<evidence type="ECO:0000313" key="2">
    <source>
        <dbReference type="Proteomes" id="UP000319353"/>
    </source>
</evidence>
<reference evidence="1 2" key="1">
    <citation type="journal article" date="2019" name="Nat. Microbiol.">
        <title>Mediterranean grassland soil C-N compound turnover is dependent on rainfall and depth, and is mediated by genomically divergent microorganisms.</title>
        <authorList>
            <person name="Diamond S."/>
            <person name="Andeer P.F."/>
            <person name="Li Z."/>
            <person name="Crits-Christoph A."/>
            <person name="Burstein D."/>
            <person name="Anantharaman K."/>
            <person name="Lane K.R."/>
            <person name="Thomas B.C."/>
            <person name="Pan C."/>
            <person name="Northen T.R."/>
            <person name="Banfield J.F."/>
        </authorList>
    </citation>
    <scope>NUCLEOTIDE SEQUENCE [LARGE SCALE GENOMIC DNA]</scope>
    <source>
        <strain evidence="1">NP_4</strain>
    </source>
</reference>
<comment type="caution">
    <text evidence="1">The sequence shown here is derived from an EMBL/GenBank/DDBJ whole genome shotgun (WGS) entry which is preliminary data.</text>
</comment>
<organism evidence="1 2">
    <name type="scientific">Candidatus Segetimicrobium genomatis</name>
    <dbReference type="NCBI Taxonomy" id="2569760"/>
    <lineage>
        <taxon>Bacteria</taxon>
        <taxon>Bacillati</taxon>
        <taxon>Candidatus Sysuimicrobiota</taxon>
        <taxon>Candidatus Sysuimicrobiia</taxon>
        <taxon>Candidatus Sysuimicrobiales</taxon>
        <taxon>Candidatus Segetimicrobiaceae</taxon>
        <taxon>Candidatus Segetimicrobium</taxon>
    </lineage>
</organism>